<dbReference type="InterPro" id="IPR036682">
    <property type="entry name" value="OS_D_A10/PebIII_sf"/>
</dbReference>
<evidence type="ECO:0008006" key="3">
    <source>
        <dbReference type="Google" id="ProtNLM"/>
    </source>
</evidence>
<sequence>LNRSLFSVSETLPDALQTGCEKCNEKQKTTSEKVIKHLMKERTKDWERLVAKYDPSGEYKKRYEALVKKS</sequence>
<gene>
    <name evidence="1" type="ORF">ANN_05778</name>
</gene>
<keyword evidence="2" id="KW-1185">Reference proteome</keyword>
<proteinExistence type="predicted"/>
<name>A0ABQ8TDJ5_PERAM</name>
<comment type="caution">
    <text evidence="1">The sequence shown here is derived from an EMBL/GenBank/DDBJ whole genome shotgun (WGS) entry which is preliminary data.</text>
</comment>
<organism evidence="1 2">
    <name type="scientific">Periplaneta americana</name>
    <name type="common">American cockroach</name>
    <name type="synonym">Blatta americana</name>
    <dbReference type="NCBI Taxonomy" id="6978"/>
    <lineage>
        <taxon>Eukaryota</taxon>
        <taxon>Metazoa</taxon>
        <taxon>Ecdysozoa</taxon>
        <taxon>Arthropoda</taxon>
        <taxon>Hexapoda</taxon>
        <taxon>Insecta</taxon>
        <taxon>Pterygota</taxon>
        <taxon>Neoptera</taxon>
        <taxon>Polyneoptera</taxon>
        <taxon>Dictyoptera</taxon>
        <taxon>Blattodea</taxon>
        <taxon>Blattoidea</taxon>
        <taxon>Blattidae</taxon>
        <taxon>Blattinae</taxon>
        <taxon>Periplaneta</taxon>
    </lineage>
</organism>
<dbReference type="Proteomes" id="UP001148838">
    <property type="component" value="Unassembled WGS sequence"/>
</dbReference>
<accession>A0ABQ8TDJ5</accession>
<dbReference type="PANTHER" id="PTHR11257">
    <property type="entry name" value="CHEMOSENSORY PROTEIN-RELATED"/>
    <property type="match status" value="1"/>
</dbReference>
<dbReference type="Pfam" id="PF03392">
    <property type="entry name" value="OS-D"/>
    <property type="match status" value="1"/>
</dbReference>
<evidence type="ECO:0000313" key="1">
    <source>
        <dbReference type="EMBL" id="KAJ4443989.1"/>
    </source>
</evidence>
<dbReference type="EMBL" id="JAJSOF020000011">
    <property type="protein sequence ID" value="KAJ4443989.1"/>
    <property type="molecule type" value="Genomic_DNA"/>
</dbReference>
<protein>
    <recommendedName>
        <fullName evidence="3">Chemosensory protein</fullName>
    </recommendedName>
</protein>
<dbReference type="SUPFAM" id="SSF100910">
    <property type="entry name" value="Chemosensory protein Csp2"/>
    <property type="match status" value="1"/>
</dbReference>
<feature type="non-terminal residue" evidence="1">
    <location>
        <position position="1"/>
    </location>
</feature>
<dbReference type="InterPro" id="IPR005055">
    <property type="entry name" value="A10/PebIII"/>
</dbReference>
<evidence type="ECO:0000313" key="2">
    <source>
        <dbReference type="Proteomes" id="UP001148838"/>
    </source>
</evidence>
<dbReference type="PANTHER" id="PTHR11257:SF13">
    <property type="entry name" value="GEO07322P1"/>
    <property type="match status" value="1"/>
</dbReference>
<reference evidence="1 2" key="1">
    <citation type="journal article" date="2022" name="Allergy">
        <title>Genome assembly and annotation of Periplaneta americana reveal a comprehensive cockroach allergen profile.</title>
        <authorList>
            <person name="Wang L."/>
            <person name="Xiong Q."/>
            <person name="Saelim N."/>
            <person name="Wang L."/>
            <person name="Nong W."/>
            <person name="Wan A.T."/>
            <person name="Shi M."/>
            <person name="Liu X."/>
            <person name="Cao Q."/>
            <person name="Hui J.H.L."/>
            <person name="Sookrung N."/>
            <person name="Leung T.F."/>
            <person name="Tungtrongchitr A."/>
            <person name="Tsui S.K.W."/>
        </authorList>
    </citation>
    <scope>NUCLEOTIDE SEQUENCE [LARGE SCALE GENOMIC DNA]</scope>
    <source>
        <strain evidence="1">PWHHKU_190912</strain>
    </source>
</reference>
<dbReference type="Gene3D" id="1.10.2080.10">
    <property type="entry name" value="Insect odorant-binding protein A10/Ejaculatory bulb-specific protein 3"/>
    <property type="match status" value="1"/>
</dbReference>